<keyword evidence="4" id="KW-0564">Palmitate</keyword>
<keyword evidence="5" id="KW-0449">Lipoprotein</keyword>
<evidence type="ECO:0000313" key="9">
    <source>
        <dbReference type="Proteomes" id="UP000218831"/>
    </source>
</evidence>
<dbReference type="InterPro" id="IPR005534">
    <property type="entry name" value="Curli_assmbl/transp-comp_CsgG"/>
</dbReference>
<dbReference type="PANTHER" id="PTHR41164">
    <property type="entry name" value="CURLI PRODUCTION ASSEMBLY/TRANSPORT COMPONENT CSGG"/>
    <property type="match status" value="1"/>
</dbReference>
<dbReference type="EMBL" id="NSKE01000002">
    <property type="protein sequence ID" value="PAU95290.1"/>
    <property type="molecule type" value="Genomic_DNA"/>
</dbReference>
<accession>A0A2A2GDN2</accession>
<dbReference type="Pfam" id="PF03783">
    <property type="entry name" value="CsgG"/>
    <property type="match status" value="1"/>
</dbReference>
<dbReference type="Gene3D" id="3.40.50.10610">
    <property type="entry name" value="ABC-type transport auxiliary lipoprotein component"/>
    <property type="match status" value="2"/>
</dbReference>
<reference evidence="8 9" key="1">
    <citation type="submission" date="2017-08" db="EMBL/GenBank/DDBJ databases">
        <title>Aliifodinibius alkalisoli sp. nov., isolated from saline alkaline soil.</title>
        <authorList>
            <person name="Liu D."/>
            <person name="Zhang G."/>
        </authorList>
    </citation>
    <scope>NUCLEOTIDE SEQUENCE [LARGE SCALE GENOMIC DNA]</scope>
    <source>
        <strain evidence="8 9">WN023</strain>
    </source>
</reference>
<dbReference type="InterPro" id="IPR027385">
    <property type="entry name" value="Beta-barrel_OMP"/>
</dbReference>
<keyword evidence="1" id="KW-1003">Cell membrane</keyword>
<feature type="domain" description="Outer membrane protein beta-barrel" evidence="7">
    <location>
        <begin position="315"/>
        <end position="448"/>
    </location>
</feature>
<evidence type="ECO:0000256" key="3">
    <source>
        <dbReference type="ARBA" id="ARBA00023136"/>
    </source>
</evidence>
<gene>
    <name evidence="8" type="ORF">CK503_03590</name>
</gene>
<name>A0A2A2GDN2_9BACT</name>
<comment type="caution">
    <text evidence="8">The sequence shown here is derived from an EMBL/GenBank/DDBJ whole genome shotgun (WGS) entry which is preliminary data.</text>
</comment>
<evidence type="ECO:0000256" key="5">
    <source>
        <dbReference type="ARBA" id="ARBA00023288"/>
    </source>
</evidence>
<dbReference type="Gene3D" id="2.40.160.20">
    <property type="match status" value="1"/>
</dbReference>
<evidence type="ECO:0000256" key="4">
    <source>
        <dbReference type="ARBA" id="ARBA00023139"/>
    </source>
</evidence>
<sequence>MQDKSVTACILLLFITMTLGACSSTLQPLETERVKPGINSKVHESLKEMPEPQSKVVAAVYRFRDQTGQYKPSERVASWSTAVTQGATSILIKSMEDSGWFTPIEREGVSNLLNERQIIQKTRQQNNQSGRLSPLLFAGVLLEGGIIGYDTNVITGGGGARLLGTGASGQFRKDQVTIYLRAVSTKTGRVLETVHTTKSIISQELQSGVFRYVDTNRLLETEAGFTYNEPPLMAVTEAIDEAVKMLIIRGEDQGIWSARDTTAFNEYEKKYKSIKEWEEREKTNYFGLYDNEKLRSGLDISANFLFGSHIGSYSAANDEIGGAIKAEYFLSRQLSLKGSVERSKIGAQQVFSRPYTAFDLTVNGHFTPNSKLSPFAGIGVGNMTYDSKPEFSSRGYFPTVSAEAGLDYRISERIGVHVGFNYRYLIRDGLDGVSKGSIHDQMWNVSTGVSYSPKFLQ</sequence>
<dbReference type="GO" id="GO:0030288">
    <property type="term" value="C:outer membrane-bounded periplasmic space"/>
    <property type="evidence" value="ECO:0007669"/>
    <property type="project" value="InterPro"/>
</dbReference>
<feature type="chain" id="PRO_5012742425" evidence="6">
    <location>
        <begin position="22"/>
        <end position="457"/>
    </location>
</feature>
<dbReference type="AlphaFoldDB" id="A0A2A2GDN2"/>
<feature type="signal peptide" evidence="6">
    <location>
        <begin position="1"/>
        <end position="21"/>
    </location>
</feature>
<protein>
    <submittedName>
        <fullName evidence="8">Curli production assembly/transport component CsgG</fullName>
    </submittedName>
</protein>
<keyword evidence="2 6" id="KW-0732">Signal</keyword>
<dbReference type="InterPro" id="IPR011250">
    <property type="entry name" value="OMP/PagP_B-barrel"/>
</dbReference>
<evidence type="ECO:0000256" key="6">
    <source>
        <dbReference type="SAM" id="SignalP"/>
    </source>
</evidence>
<evidence type="ECO:0000313" key="8">
    <source>
        <dbReference type="EMBL" id="PAU95290.1"/>
    </source>
</evidence>
<evidence type="ECO:0000256" key="2">
    <source>
        <dbReference type="ARBA" id="ARBA00022729"/>
    </source>
</evidence>
<keyword evidence="3" id="KW-0472">Membrane</keyword>
<evidence type="ECO:0000259" key="7">
    <source>
        <dbReference type="Pfam" id="PF13505"/>
    </source>
</evidence>
<keyword evidence="9" id="KW-1185">Reference proteome</keyword>
<dbReference type="PANTHER" id="PTHR41164:SF1">
    <property type="entry name" value="CURLI PRODUCTION ASSEMBLY_TRANSPORT COMPONENT CSGG"/>
    <property type="match status" value="1"/>
</dbReference>
<organism evidence="8 9">
    <name type="scientific">Fodinibius salipaludis</name>
    <dbReference type="NCBI Taxonomy" id="2032627"/>
    <lineage>
        <taxon>Bacteria</taxon>
        <taxon>Pseudomonadati</taxon>
        <taxon>Balneolota</taxon>
        <taxon>Balneolia</taxon>
        <taxon>Balneolales</taxon>
        <taxon>Balneolaceae</taxon>
        <taxon>Fodinibius</taxon>
    </lineage>
</organism>
<dbReference type="Proteomes" id="UP000218831">
    <property type="component" value="Unassembled WGS sequence"/>
</dbReference>
<dbReference type="SUPFAM" id="SSF56925">
    <property type="entry name" value="OMPA-like"/>
    <property type="match status" value="1"/>
</dbReference>
<dbReference type="Pfam" id="PF13505">
    <property type="entry name" value="OMP_b-brl"/>
    <property type="match status" value="1"/>
</dbReference>
<proteinExistence type="predicted"/>
<evidence type="ECO:0000256" key="1">
    <source>
        <dbReference type="ARBA" id="ARBA00022475"/>
    </source>
</evidence>
<dbReference type="OrthoDB" id="1110708at2"/>
<dbReference type="PROSITE" id="PS51257">
    <property type="entry name" value="PROKAR_LIPOPROTEIN"/>
    <property type="match status" value="1"/>
</dbReference>